<dbReference type="SUPFAM" id="SSF51261">
    <property type="entry name" value="Duplicated hybrid motif"/>
    <property type="match status" value="1"/>
</dbReference>
<dbReference type="CDD" id="cd12797">
    <property type="entry name" value="M23_peptidase"/>
    <property type="match status" value="1"/>
</dbReference>
<dbReference type="GO" id="GO:0004222">
    <property type="term" value="F:metalloendopeptidase activity"/>
    <property type="evidence" value="ECO:0007669"/>
    <property type="project" value="TreeGrafter"/>
</dbReference>
<organism evidence="3 4">
    <name type="scientific">Candidatus Azambacteria bacterium RIFCSPHIGHO2_01_46_10</name>
    <dbReference type="NCBI Taxonomy" id="1797293"/>
    <lineage>
        <taxon>Bacteria</taxon>
        <taxon>Candidatus Azamiibacteriota</taxon>
    </lineage>
</organism>
<dbReference type="InterPro" id="IPR023366">
    <property type="entry name" value="ATP_synth_asu-like_sf"/>
</dbReference>
<dbReference type="Proteomes" id="UP000178395">
    <property type="component" value="Unassembled WGS sequence"/>
</dbReference>
<comment type="caution">
    <text evidence="3">The sequence shown here is derived from an EMBL/GenBank/DDBJ whole genome shotgun (WGS) entry which is preliminary data.</text>
</comment>
<dbReference type="Gene3D" id="2.40.30.20">
    <property type="match status" value="1"/>
</dbReference>
<feature type="domain" description="M23ase beta-sheet core" evidence="2">
    <location>
        <begin position="67"/>
        <end position="161"/>
    </location>
</feature>
<feature type="chain" id="PRO_5009518064" description="M23ase beta-sheet core domain-containing protein" evidence="1">
    <location>
        <begin position="24"/>
        <end position="398"/>
    </location>
</feature>
<evidence type="ECO:0000313" key="3">
    <source>
        <dbReference type="EMBL" id="OGD35340.1"/>
    </source>
</evidence>
<evidence type="ECO:0000313" key="4">
    <source>
        <dbReference type="Proteomes" id="UP000178395"/>
    </source>
</evidence>
<reference evidence="3 4" key="1">
    <citation type="journal article" date="2016" name="Nat. Commun.">
        <title>Thousands of microbial genomes shed light on interconnected biogeochemical processes in an aquifer system.</title>
        <authorList>
            <person name="Anantharaman K."/>
            <person name="Brown C.T."/>
            <person name="Hug L.A."/>
            <person name="Sharon I."/>
            <person name="Castelle C.J."/>
            <person name="Probst A.J."/>
            <person name="Thomas B.C."/>
            <person name="Singh A."/>
            <person name="Wilkins M.J."/>
            <person name="Karaoz U."/>
            <person name="Brodie E.L."/>
            <person name="Williams K.H."/>
            <person name="Hubbard S.S."/>
            <person name="Banfield J.F."/>
        </authorList>
    </citation>
    <scope>NUCLEOTIDE SEQUENCE [LARGE SCALE GENOMIC DNA]</scope>
</reference>
<dbReference type="InterPro" id="IPR011055">
    <property type="entry name" value="Dup_hybrid_motif"/>
</dbReference>
<evidence type="ECO:0000256" key="1">
    <source>
        <dbReference type="SAM" id="SignalP"/>
    </source>
</evidence>
<dbReference type="PANTHER" id="PTHR21666">
    <property type="entry name" value="PEPTIDASE-RELATED"/>
    <property type="match status" value="1"/>
</dbReference>
<keyword evidence="1" id="KW-0732">Signal</keyword>
<dbReference type="PANTHER" id="PTHR21666:SF270">
    <property type="entry name" value="MUREIN HYDROLASE ACTIVATOR ENVC"/>
    <property type="match status" value="1"/>
</dbReference>
<dbReference type="AlphaFoldDB" id="A0A1F5BXK4"/>
<proteinExistence type="predicted"/>
<feature type="signal peptide" evidence="1">
    <location>
        <begin position="1"/>
        <end position="23"/>
    </location>
</feature>
<dbReference type="InterPro" id="IPR050570">
    <property type="entry name" value="Cell_wall_metabolism_enzyme"/>
</dbReference>
<protein>
    <recommendedName>
        <fullName evidence="2">M23ase beta-sheet core domain-containing protein</fullName>
    </recommendedName>
</protein>
<dbReference type="EMBL" id="MEYJ01000042">
    <property type="protein sequence ID" value="OGD35340.1"/>
    <property type="molecule type" value="Genomic_DNA"/>
</dbReference>
<dbReference type="Pfam" id="PF01551">
    <property type="entry name" value="Peptidase_M23"/>
    <property type="match status" value="1"/>
</dbReference>
<evidence type="ECO:0000259" key="2">
    <source>
        <dbReference type="Pfam" id="PF01551"/>
    </source>
</evidence>
<gene>
    <name evidence="3" type="ORF">A2W39_03210</name>
</gene>
<sequence>MKKSAGVLIGILMMLMFASSANAVISLKLPYKSGERWLVTQGIGQGTTHQGNNYYAWDFSKPIGTGETCNNDLGAPAFAPASGTVTFAGTAGGWGKTVVIDYGSGLFGRLAHLNSVIVSVDQRVYQGEQIGTVGNTGNTGDPPCTHIHYQTQDVNGISINPIGNAIFTDPNVLAQNPDGVPTENNLYIAQTLASTMTFMPSNFGLIPGLSPNIQYFTDDNSTAETDNEVAAIITKPGTIKNLYVRCVSNSLSGNTVFTIMKNGVATNPTLSVTIPPGSCSPANNTNNFVAVVAGDKISIQVDISASSTALPIVSSTNTSPIRVQVIGHGYQTGDQVVIRDHQVNTNANGQWTITRIDNDHFDLDFWSEGNGVGGATGTAQKVDWSKTMLKSIASFEIE</sequence>
<dbReference type="InterPro" id="IPR016047">
    <property type="entry name" value="M23ase_b-sheet_dom"/>
</dbReference>
<dbReference type="Gene3D" id="2.70.70.10">
    <property type="entry name" value="Glucose Permease (Domain IIA)"/>
    <property type="match status" value="1"/>
</dbReference>
<name>A0A1F5BXK4_9BACT</name>
<accession>A0A1F5BXK4</accession>